<dbReference type="InterPro" id="IPR011712">
    <property type="entry name" value="Sig_transdc_His_kin_sub3_dim/P"/>
</dbReference>
<dbReference type="Pfam" id="PF07730">
    <property type="entry name" value="HisKA_3"/>
    <property type="match status" value="1"/>
</dbReference>
<dbReference type="Gene3D" id="3.30.565.10">
    <property type="entry name" value="Histidine kinase-like ATPase, C-terminal domain"/>
    <property type="match status" value="1"/>
</dbReference>
<evidence type="ECO:0000256" key="13">
    <source>
        <dbReference type="ARBA" id="ARBA00023014"/>
    </source>
</evidence>
<evidence type="ECO:0000256" key="8">
    <source>
        <dbReference type="ARBA" id="ARBA00022679"/>
    </source>
</evidence>
<keyword evidence="17" id="KW-1133">Transmembrane helix</keyword>
<keyword evidence="9" id="KW-0479">Metal-binding</keyword>
<dbReference type="InterPro" id="IPR036890">
    <property type="entry name" value="HATPase_C_sf"/>
</dbReference>
<evidence type="ECO:0000313" key="20">
    <source>
        <dbReference type="Proteomes" id="UP000824005"/>
    </source>
</evidence>
<keyword evidence="16" id="KW-0175">Coiled coil</keyword>
<dbReference type="GO" id="GO:0046983">
    <property type="term" value="F:protein dimerization activity"/>
    <property type="evidence" value="ECO:0007669"/>
    <property type="project" value="InterPro"/>
</dbReference>
<proteinExistence type="predicted"/>
<evidence type="ECO:0000256" key="17">
    <source>
        <dbReference type="SAM" id="Phobius"/>
    </source>
</evidence>
<dbReference type="PROSITE" id="PS50109">
    <property type="entry name" value="HIS_KIN"/>
    <property type="match status" value="1"/>
</dbReference>
<comment type="subcellular location">
    <subcellularLocation>
        <location evidence="3">Cytoplasm</location>
    </subcellularLocation>
</comment>
<dbReference type="SUPFAM" id="SSF55874">
    <property type="entry name" value="ATPase domain of HSP90 chaperone/DNA topoisomerase II/histidine kinase"/>
    <property type="match status" value="1"/>
</dbReference>
<keyword evidence="10 19" id="KW-0418">Kinase</keyword>
<evidence type="ECO:0000256" key="4">
    <source>
        <dbReference type="ARBA" id="ARBA00012438"/>
    </source>
</evidence>
<keyword evidence="7" id="KW-0963">Cytoplasm</keyword>
<keyword evidence="8" id="KW-0808">Transferase</keyword>
<comment type="catalytic activity">
    <reaction evidence="1">
        <text>ATP + protein L-histidine = ADP + protein N-phospho-L-histidine.</text>
        <dbReference type="EC" id="2.7.13.3"/>
    </reaction>
</comment>
<keyword evidence="13" id="KW-0411">Iron-sulfur</keyword>
<feature type="coiled-coil region" evidence="16">
    <location>
        <begin position="45"/>
        <end position="72"/>
    </location>
</feature>
<dbReference type="Pfam" id="PF02518">
    <property type="entry name" value="HATPase_c"/>
    <property type="match status" value="1"/>
</dbReference>
<reference evidence="19" key="1">
    <citation type="journal article" date="2021" name="PeerJ">
        <title>Extensive microbial diversity within the chicken gut microbiome revealed by metagenomics and culture.</title>
        <authorList>
            <person name="Gilroy R."/>
            <person name="Ravi A."/>
            <person name="Getino M."/>
            <person name="Pursley I."/>
            <person name="Horton D.L."/>
            <person name="Alikhan N.F."/>
            <person name="Baker D."/>
            <person name="Gharbi K."/>
            <person name="Hall N."/>
            <person name="Watson M."/>
            <person name="Adriaenssens E.M."/>
            <person name="Foster-Nyarko E."/>
            <person name="Jarju S."/>
            <person name="Secka A."/>
            <person name="Antonio M."/>
            <person name="Oren A."/>
            <person name="Chaudhuri R.R."/>
            <person name="La Ragione R."/>
            <person name="Hildebrand F."/>
            <person name="Pallen M.J."/>
        </authorList>
    </citation>
    <scope>NUCLEOTIDE SEQUENCE</scope>
    <source>
        <strain evidence="19">ChiGjej1B1-98</strain>
    </source>
</reference>
<comment type="cofactor">
    <cofactor evidence="2">
        <name>[4Fe-4S] cluster</name>
        <dbReference type="ChEBI" id="CHEBI:49883"/>
    </cofactor>
</comment>
<organism evidence="19 20">
    <name type="scientific">Candidatus Agrococcus pullicola</name>
    <dbReference type="NCBI Taxonomy" id="2838429"/>
    <lineage>
        <taxon>Bacteria</taxon>
        <taxon>Bacillati</taxon>
        <taxon>Actinomycetota</taxon>
        <taxon>Actinomycetes</taxon>
        <taxon>Micrococcales</taxon>
        <taxon>Microbacteriaceae</taxon>
        <taxon>Agrococcus</taxon>
    </lineage>
</organism>
<dbReference type="InterPro" id="IPR050482">
    <property type="entry name" value="Sensor_HK_TwoCompSys"/>
</dbReference>
<evidence type="ECO:0000256" key="3">
    <source>
        <dbReference type="ARBA" id="ARBA00004496"/>
    </source>
</evidence>
<evidence type="ECO:0000256" key="16">
    <source>
        <dbReference type="SAM" id="Coils"/>
    </source>
</evidence>
<protein>
    <recommendedName>
        <fullName evidence="5">Oxygen sensor histidine kinase NreB</fullName>
        <ecNumber evidence="4">2.7.13.3</ecNumber>
    </recommendedName>
    <alternativeName>
        <fullName evidence="15">Nitrogen regulation protein B</fullName>
    </alternativeName>
</protein>
<dbReference type="GO" id="GO:0000155">
    <property type="term" value="F:phosphorelay sensor kinase activity"/>
    <property type="evidence" value="ECO:0007669"/>
    <property type="project" value="InterPro"/>
</dbReference>
<comment type="caution">
    <text evidence="19">The sequence shown here is derived from an EMBL/GenBank/DDBJ whole genome shotgun (WGS) entry which is preliminary data.</text>
</comment>
<dbReference type="InterPro" id="IPR003594">
    <property type="entry name" value="HATPase_dom"/>
</dbReference>
<reference evidence="19" key="2">
    <citation type="submission" date="2021-04" db="EMBL/GenBank/DDBJ databases">
        <authorList>
            <person name="Gilroy R."/>
        </authorList>
    </citation>
    <scope>NUCLEOTIDE SEQUENCE</scope>
    <source>
        <strain evidence="19">ChiGjej1B1-98</strain>
    </source>
</reference>
<keyword evidence="6" id="KW-0004">4Fe-4S</keyword>
<name>A0A9D2C8G0_9MICO</name>
<evidence type="ECO:0000256" key="11">
    <source>
        <dbReference type="ARBA" id="ARBA00023004"/>
    </source>
</evidence>
<dbReference type="AlphaFoldDB" id="A0A9D2C8G0"/>
<dbReference type="EMBL" id="DXDC01000221">
    <property type="protein sequence ID" value="HIY66106.1"/>
    <property type="molecule type" value="Genomic_DNA"/>
</dbReference>
<evidence type="ECO:0000256" key="2">
    <source>
        <dbReference type="ARBA" id="ARBA00001966"/>
    </source>
</evidence>
<keyword evidence="11" id="KW-0408">Iron</keyword>
<dbReference type="EC" id="2.7.13.3" evidence="4"/>
<dbReference type="GO" id="GO:0016020">
    <property type="term" value="C:membrane"/>
    <property type="evidence" value="ECO:0007669"/>
    <property type="project" value="InterPro"/>
</dbReference>
<dbReference type="CDD" id="cd16917">
    <property type="entry name" value="HATPase_UhpB-NarQ-NarX-like"/>
    <property type="match status" value="1"/>
</dbReference>
<feature type="domain" description="Histidine kinase" evidence="18">
    <location>
        <begin position="81"/>
        <end position="280"/>
    </location>
</feature>
<evidence type="ECO:0000256" key="7">
    <source>
        <dbReference type="ARBA" id="ARBA00022490"/>
    </source>
</evidence>
<feature type="transmembrane region" description="Helical" evidence="17">
    <location>
        <begin position="12"/>
        <end position="36"/>
    </location>
</feature>
<dbReference type="Proteomes" id="UP000824005">
    <property type="component" value="Unassembled WGS sequence"/>
</dbReference>
<dbReference type="Gene3D" id="1.20.5.1930">
    <property type="match status" value="1"/>
</dbReference>
<comment type="function">
    <text evidence="14">Member of the two-component regulatory system NreB/NreC involved in the control of dissimilatory nitrate/nitrite reduction in response to oxygen. NreB functions as a direct oxygen sensor histidine kinase which is autophosphorylated, in the absence of oxygen, probably at the conserved histidine residue, and transfers its phosphate group probably to a conserved aspartate residue of NreC. NreB/NreC activates the expression of the nitrate (narGHJI) and nitrite (nir) reductase operons, as well as the putative nitrate transporter gene narT.</text>
</comment>
<dbReference type="GO" id="GO:0005737">
    <property type="term" value="C:cytoplasm"/>
    <property type="evidence" value="ECO:0007669"/>
    <property type="project" value="UniProtKB-SubCell"/>
</dbReference>
<gene>
    <name evidence="19" type="ORF">H9830_07500</name>
</gene>
<evidence type="ECO:0000259" key="18">
    <source>
        <dbReference type="PROSITE" id="PS50109"/>
    </source>
</evidence>
<sequence length="285" mass="30647">MAIAAPVLHHGVASWANVFGPLIGGVFAFGIARGYLRLLRDAAERERLLASLSQAQQETADLQDELALTQRHAGRVDERTRLARDIHDTVAQNLSSIRLLAHAKHGAPEDPETGRAFEQIEALAGDGITDIRRIIAALTPSDLDDNALAAALARMLDRLAEQAGVRTELHVDDTLPELSTSTEVALMRTAQSALANVRLHARASRVDVSLIDDHDHVRLDVRDDGAGFDASGWERTSASTKGGYGLPFMRSRLRDLGGGLDIESTPGDGTALSAYLPLRSTTKEA</sequence>
<evidence type="ECO:0000256" key="5">
    <source>
        <dbReference type="ARBA" id="ARBA00017322"/>
    </source>
</evidence>
<keyword evidence="17" id="KW-0472">Membrane</keyword>
<evidence type="ECO:0000256" key="1">
    <source>
        <dbReference type="ARBA" id="ARBA00000085"/>
    </source>
</evidence>
<evidence type="ECO:0000256" key="9">
    <source>
        <dbReference type="ARBA" id="ARBA00022723"/>
    </source>
</evidence>
<dbReference type="PANTHER" id="PTHR24421">
    <property type="entry name" value="NITRATE/NITRITE SENSOR PROTEIN NARX-RELATED"/>
    <property type="match status" value="1"/>
</dbReference>
<evidence type="ECO:0000256" key="12">
    <source>
        <dbReference type="ARBA" id="ARBA00023012"/>
    </source>
</evidence>
<keyword evidence="12" id="KW-0902">Two-component regulatory system</keyword>
<dbReference type="GO" id="GO:0051539">
    <property type="term" value="F:4 iron, 4 sulfur cluster binding"/>
    <property type="evidence" value="ECO:0007669"/>
    <property type="project" value="UniProtKB-KW"/>
</dbReference>
<evidence type="ECO:0000256" key="10">
    <source>
        <dbReference type="ARBA" id="ARBA00022777"/>
    </source>
</evidence>
<dbReference type="InterPro" id="IPR005467">
    <property type="entry name" value="His_kinase_dom"/>
</dbReference>
<dbReference type="InterPro" id="IPR004358">
    <property type="entry name" value="Sig_transdc_His_kin-like_C"/>
</dbReference>
<feature type="non-terminal residue" evidence="19">
    <location>
        <position position="1"/>
    </location>
</feature>
<dbReference type="SMART" id="SM00387">
    <property type="entry name" value="HATPase_c"/>
    <property type="match status" value="1"/>
</dbReference>
<accession>A0A9D2C8G0</accession>
<dbReference type="GO" id="GO:0046872">
    <property type="term" value="F:metal ion binding"/>
    <property type="evidence" value="ECO:0007669"/>
    <property type="project" value="UniProtKB-KW"/>
</dbReference>
<evidence type="ECO:0000256" key="6">
    <source>
        <dbReference type="ARBA" id="ARBA00022485"/>
    </source>
</evidence>
<keyword evidence="17" id="KW-0812">Transmembrane</keyword>
<evidence type="ECO:0000256" key="14">
    <source>
        <dbReference type="ARBA" id="ARBA00024827"/>
    </source>
</evidence>
<dbReference type="PRINTS" id="PR00344">
    <property type="entry name" value="BCTRLSENSOR"/>
</dbReference>
<evidence type="ECO:0000256" key="15">
    <source>
        <dbReference type="ARBA" id="ARBA00030800"/>
    </source>
</evidence>
<evidence type="ECO:0000313" key="19">
    <source>
        <dbReference type="EMBL" id="HIY66106.1"/>
    </source>
</evidence>